<dbReference type="SUPFAM" id="SSF53807">
    <property type="entry name" value="Helical backbone' metal receptor"/>
    <property type="match status" value="1"/>
</dbReference>
<dbReference type="Pfam" id="PF01497">
    <property type="entry name" value="Peripla_BP_2"/>
    <property type="match status" value="1"/>
</dbReference>
<organism evidence="7 8">
    <name type="scientific">Microbacterium mangrovi</name>
    <dbReference type="NCBI Taxonomy" id="1348253"/>
    <lineage>
        <taxon>Bacteria</taxon>
        <taxon>Bacillati</taxon>
        <taxon>Actinomycetota</taxon>
        <taxon>Actinomycetes</taxon>
        <taxon>Micrococcales</taxon>
        <taxon>Microbacteriaceae</taxon>
        <taxon>Microbacterium</taxon>
    </lineage>
</organism>
<comment type="caution">
    <text evidence="7">The sequence shown here is derived from an EMBL/GenBank/DDBJ whole genome shotgun (WGS) entry which is preliminary data.</text>
</comment>
<feature type="domain" description="Fe/B12 periplasmic-binding" evidence="6">
    <location>
        <begin position="62"/>
        <end position="339"/>
    </location>
</feature>
<keyword evidence="8" id="KW-1185">Reference proteome</keyword>
<protein>
    <submittedName>
        <fullName evidence="7">Iron ABC transporter substrate-binding protein</fullName>
    </submittedName>
</protein>
<keyword evidence="4 5" id="KW-0732">Signal</keyword>
<proteinExistence type="inferred from homology"/>
<evidence type="ECO:0000256" key="2">
    <source>
        <dbReference type="ARBA" id="ARBA00008814"/>
    </source>
</evidence>
<dbReference type="RefSeq" id="WP_039400382.1">
    <property type="nucleotide sequence ID" value="NZ_JTDK01000012.1"/>
</dbReference>
<dbReference type="InterPro" id="IPR051313">
    <property type="entry name" value="Bact_iron-sidero_bind"/>
</dbReference>
<dbReference type="AlphaFoldDB" id="A0A0B2A1F0"/>
<dbReference type="GO" id="GO:0030288">
    <property type="term" value="C:outer membrane-bounded periplasmic space"/>
    <property type="evidence" value="ECO:0007669"/>
    <property type="project" value="TreeGrafter"/>
</dbReference>
<dbReference type="STRING" id="1348253.LK09_13450"/>
<evidence type="ECO:0000313" key="8">
    <source>
        <dbReference type="Proteomes" id="UP000031030"/>
    </source>
</evidence>
<evidence type="ECO:0000256" key="5">
    <source>
        <dbReference type="SAM" id="SignalP"/>
    </source>
</evidence>
<dbReference type="EMBL" id="JTDK01000012">
    <property type="protein sequence ID" value="KHK96856.1"/>
    <property type="molecule type" value="Genomic_DNA"/>
</dbReference>
<dbReference type="Proteomes" id="UP000031030">
    <property type="component" value="Unassembled WGS sequence"/>
</dbReference>
<dbReference type="PANTHER" id="PTHR30532">
    <property type="entry name" value="IRON III DICITRATE-BINDING PERIPLASMIC PROTEIN"/>
    <property type="match status" value="1"/>
</dbReference>
<dbReference type="GO" id="GO:1901678">
    <property type="term" value="P:iron coordination entity transport"/>
    <property type="evidence" value="ECO:0007669"/>
    <property type="project" value="UniProtKB-ARBA"/>
</dbReference>
<gene>
    <name evidence="7" type="ORF">LK09_13450</name>
</gene>
<dbReference type="InterPro" id="IPR002491">
    <property type="entry name" value="ABC_transptr_periplasmic_BD"/>
</dbReference>
<evidence type="ECO:0000256" key="1">
    <source>
        <dbReference type="ARBA" id="ARBA00004196"/>
    </source>
</evidence>
<evidence type="ECO:0000256" key="4">
    <source>
        <dbReference type="ARBA" id="ARBA00022729"/>
    </source>
</evidence>
<evidence type="ECO:0000256" key="3">
    <source>
        <dbReference type="ARBA" id="ARBA00022448"/>
    </source>
</evidence>
<evidence type="ECO:0000259" key="6">
    <source>
        <dbReference type="PROSITE" id="PS50983"/>
    </source>
</evidence>
<dbReference type="PANTHER" id="PTHR30532:SF24">
    <property type="entry name" value="FERRIC ENTEROBACTIN-BINDING PERIPLASMIC PROTEIN FEPB"/>
    <property type="match status" value="1"/>
</dbReference>
<reference evidence="7 8" key="1">
    <citation type="submission" date="2014-11" db="EMBL/GenBank/DDBJ databases">
        <title>Genome sequence of Microbacterium mangrovi MUSC 115(T).</title>
        <authorList>
            <person name="Lee L.-H."/>
        </authorList>
    </citation>
    <scope>NUCLEOTIDE SEQUENCE [LARGE SCALE GENOMIC DNA]</scope>
    <source>
        <strain evidence="7 8">MUSC 115</strain>
    </source>
</reference>
<feature type="signal peptide" evidence="5">
    <location>
        <begin position="1"/>
        <end position="21"/>
    </location>
</feature>
<dbReference type="PROSITE" id="PS50983">
    <property type="entry name" value="FE_B12_PBP"/>
    <property type="match status" value="1"/>
</dbReference>
<comment type="subcellular location">
    <subcellularLocation>
        <location evidence="1">Cell envelope</location>
    </subcellularLocation>
</comment>
<keyword evidence="3" id="KW-0813">Transport</keyword>
<accession>A0A0B2A1F0</accession>
<evidence type="ECO:0000313" key="7">
    <source>
        <dbReference type="EMBL" id="KHK96856.1"/>
    </source>
</evidence>
<dbReference type="PROSITE" id="PS51257">
    <property type="entry name" value="PROKAR_LIPOPROTEIN"/>
    <property type="match status" value="1"/>
</dbReference>
<name>A0A0B2A1F0_9MICO</name>
<comment type="similarity">
    <text evidence="2">Belongs to the bacterial solute-binding protein 8 family.</text>
</comment>
<dbReference type="Gene3D" id="3.40.50.1980">
    <property type="entry name" value="Nitrogenase molybdenum iron protein domain"/>
    <property type="match status" value="2"/>
</dbReference>
<feature type="chain" id="PRO_5038375172" evidence="5">
    <location>
        <begin position="22"/>
        <end position="344"/>
    </location>
</feature>
<dbReference type="OrthoDB" id="1846031at2"/>
<sequence length="344" mass="35409">MRRNRLMLAAAAVVAATLALAGCAGSASPSSSSSSSSEAAAGFPVKIEDAFGTTTIDKAPERVVAWGYGSADALLALGTVPVAIPKQTYGGDKDGVLPWIKLKLKELGAATPAVLPNDGTTMPVQQIIAQNPDLVLAPYSGITKKERDQLTAVGIPVVAYPDKPWSTPWQDVITITGKALGKPAAAAAVLAKIDAQIAAAAAAHPEFRGKTVAQVWDTAGTFYVYLPADARVQFTEQLGFTTDPAVKTLDSGESTFYTTVSPEKIDALAKADIIVTYADDEAQLKAFTGSSDAKLLPQVSTGALAAVVGQARVTAVSPPTALSLTWGLNDYVKQLAAAVAAAGK</sequence>